<feature type="compositionally biased region" description="Low complexity" evidence="1">
    <location>
        <begin position="132"/>
        <end position="148"/>
    </location>
</feature>
<dbReference type="AlphaFoldDB" id="A0AA38U2E2"/>
<feature type="compositionally biased region" description="Polar residues" evidence="1">
    <location>
        <begin position="225"/>
        <end position="237"/>
    </location>
</feature>
<protein>
    <submittedName>
        <fullName evidence="2">Uncharacterized protein</fullName>
    </submittedName>
</protein>
<gene>
    <name evidence="2" type="ORF">F5878DRAFT_714058</name>
</gene>
<reference evidence="2" key="1">
    <citation type="submission" date="2022-08" db="EMBL/GenBank/DDBJ databases">
        <authorList>
            <consortium name="DOE Joint Genome Institute"/>
            <person name="Min B."/>
            <person name="Riley R."/>
            <person name="Sierra-Patev S."/>
            <person name="Naranjo-Ortiz M."/>
            <person name="Looney B."/>
            <person name="Konkel Z."/>
            <person name="Slot J.C."/>
            <person name="Sakamoto Y."/>
            <person name="Steenwyk J.L."/>
            <person name="Rokas A."/>
            <person name="Carro J."/>
            <person name="Camarero S."/>
            <person name="Ferreira P."/>
            <person name="Molpeceres G."/>
            <person name="Ruiz-Duenas F.J."/>
            <person name="Serrano A."/>
            <person name="Henrissat B."/>
            <person name="Drula E."/>
            <person name="Hughes K.W."/>
            <person name="Mata J.L."/>
            <person name="Ishikawa N.K."/>
            <person name="Vargas-Isla R."/>
            <person name="Ushijima S."/>
            <person name="Smith C.A."/>
            <person name="Ahrendt S."/>
            <person name="Andreopoulos W."/>
            <person name="He G."/>
            <person name="Labutti K."/>
            <person name="Lipzen A."/>
            <person name="Ng V."/>
            <person name="Sandor L."/>
            <person name="Barry K."/>
            <person name="Martinez A.T."/>
            <person name="Xiao Y."/>
            <person name="Gibbons J.G."/>
            <person name="Terashima K."/>
            <person name="Hibbett D.S."/>
            <person name="Grigoriev I.V."/>
        </authorList>
    </citation>
    <scope>NUCLEOTIDE SEQUENCE</scope>
    <source>
        <strain evidence="2">TFB9207</strain>
    </source>
</reference>
<evidence type="ECO:0000256" key="1">
    <source>
        <dbReference type="SAM" id="MobiDB-lite"/>
    </source>
</evidence>
<comment type="caution">
    <text evidence="2">The sequence shown here is derived from an EMBL/GenBank/DDBJ whole genome shotgun (WGS) entry which is preliminary data.</text>
</comment>
<dbReference type="EMBL" id="MU807919">
    <property type="protein sequence ID" value="KAJ3831016.1"/>
    <property type="molecule type" value="Genomic_DNA"/>
</dbReference>
<dbReference type="Proteomes" id="UP001163846">
    <property type="component" value="Unassembled WGS sequence"/>
</dbReference>
<feature type="region of interest" description="Disordered" evidence="1">
    <location>
        <begin position="1"/>
        <end position="55"/>
    </location>
</feature>
<feature type="region of interest" description="Disordered" evidence="1">
    <location>
        <begin position="132"/>
        <end position="162"/>
    </location>
</feature>
<organism evidence="2 3">
    <name type="scientific">Lentinula raphanica</name>
    <dbReference type="NCBI Taxonomy" id="153919"/>
    <lineage>
        <taxon>Eukaryota</taxon>
        <taxon>Fungi</taxon>
        <taxon>Dikarya</taxon>
        <taxon>Basidiomycota</taxon>
        <taxon>Agaricomycotina</taxon>
        <taxon>Agaricomycetes</taxon>
        <taxon>Agaricomycetidae</taxon>
        <taxon>Agaricales</taxon>
        <taxon>Marasmiineae</taxon>
        <taxon>Omphalotaceae</taxon>
        <taxon>Lentinula</taxon>
    </lineage>
</organism>
<sequence>MQSTGEEIVPCTNNAPGLPITDSPPLLPILTATNDATTNESSAEPESSPTTASLGNLPVPLSMNQTPVVLLSATTATTPVSASLLVSASSPVAPVITTSVESMGGTPFVSASSRVAPVTVTPEALAVDESVVAPEPSAASESSAAPSVLDSTAPGPLTPAMAPELLNSDSIVANAMPVNPSTTMPLVSAPSAITLLPVASAIVPKTSEPQPTRQSRRGAQKKKASNVTAASLHSAETGTDEPRRSSRKRPAKHANPVTDSINQPTAKRPRQKKTIIKWAHVVPQPNGQLAMVNSDGTIRGYMTEDSDGKEILVDNDVFDTPLQTPSLNTHSLNTKIPTLLNIDSL</sequence>
<evidence type="ECO:0000313" key="2">
    <source>
        <dbReference type="EMBL" id="KAJ3831016.1"/>
    </source>
</evidence>
<name>A0AA38U2E2_9AGAR</name>
<feature type="compositionally biased region" description="Low complexity" evidence="1">
    <location>
        <begin position="36"/>
        <end position="53"/>
    </location>
</feature>
<feature type="compositionally biased region" description="Basic residues" evidence="1">
    <location>
        <begin position="214"/>
        <end position="224"/>
    </location>
</feature>
<feature type="region of interest" description="Disordered" evidence="1">
    <location>
        <begin position="204"/>
        <end position="272"/>
    </location>
</feature>
<keyword evidence="3" id="KW-1185">Reference proteome</keyword>
<feature type="compositionally biased region" description="Polar residues" evidence="1">
    <location>
        <begin position="1"/>
        <end position="15"/>
    </location>
</feature>
<evidence type="ECO:0000313" key="3">
    <source>
        <dbReference type="Proteomes" id="UP001163846"/>
    </source>
</evidence>
<accession>A0AA38U2E2</accession>
<proteinExistence type="predicted"/>